<keyword evidence="4" id="KW-0472">Membrane</keyword>
<dbReference type="STRING" id="157652.A0A371F479"/>
<feature type="transmembrane region" description="Helical" evidence="4">
    <location>
        <begin position="215"/>
        <end position="236"/>
    </location>
</feature>
<feature type="repeat" description="WD" evidence="3">
    <location>
        <begin position="421"/>
        <end position="455"/>
    </location>
</feature>
<organism evidence="5 6">
    <name type="scientific">Mucuna pruriens</name>
    <name type="common">Velvet bean</name>
    <name type="synonym">Dolichos pruriens</name>
    <dbReference type="NCBI Taxonomy" id="157652"/>
    <lineage>
        <taxon>Eukaryota</taxon>
        <taxon>Viridiplantae</taxon>
        <taxon>Streptophyta</taxon>
        <taxon>Embryophyta</taxon>
        <taxon>Tracheophyta</taxon>
        <taxon>Spermatophyta</taxon>
        <taxon>Magnoliopsida</taxon>
        <taxon>eudicotyledons</taxon>
        <taxon>Gunneridae</taxon>
        <taxon>Pentapetalae</taxon>
        <taxon>rosids</taxon>
        <taxon>fabids</taxon>
        <taxon>Fabales</taxon>
        <taxon>Fabaceae</taxon>
        <taxon>Papilionoideae</taxon>
        <taxon>50 kb inversion clade</taxon>
        <taxon>NPAAA clade</taxon>
        <taxon>indigoferoid/millettioid clade</taxon>
        <taxon>Phaseoleae</taxon>
        <taxon>Mucuna</taxon>
    </lineage>
</organism>
<dbReference type="SMART" id="SM00320">
    <property type="entry name" value="WD40"/>
    <property type="match status" value="4"/>
</dbReference>
<dbReference type="InterPro" id="IPR036322">
    <property type="entry name" value="WD40_repeat_dom_sf"/>
</dbReference>
<evidence type="ECO:0000256" key="3">
    <source>
        <dbReference type="PROSITE-ProRule" id="PRU00221"/>
    </source>
</evidence>
<evidence type="ECO:0000313" key="6">
    <source>
        <dbReference type="Proteomes" id="UP000257109"/>
    </source>
</evidence>
<dbReference type="FunFam" id="2.130.10.10:FF:000637">
    <property type="entry name" value="WD-40 repeat family protein"/>
    <property type="match status" value="1"/>
</dbReference>
<dbReference type="PROSITE" id="PS50294">
    <property type="entry name" value="WD_REPEATS_REGION"/>
    <property type="match status" value="1"/>
</dbReference>
<gene>
    <name evidence="5" type="ORF">CR513_47326</name>
</gene>
<evidence type="ECO:0000256" key="1">
    <source>
        <dbReference type="ARBA" id="ARBA00022574"/>
    </source>
</evidence>
<keyword evidence="6" id="KW-1185">Reference proteome</keyword>
<keyword evidence="1 3" id="KW-0853">WD repeat</keyword>
<dbReference type="OrthoDB" id="20669at2759"/>
<dbReference type="PROSITE" id="PS50082">
    <property type="entry name" value="WD_REPEATS_2"/>
    <property type="match status" value="1"/>
</dbReference>
<evidence type="ECO:0000256" key="4">
    <source>
        <dbReference type="SAM" id="Phobius"/>
    </source>
</evidence>
<name>A0A371F479_MUCPR</name>
<dbReference type="InterPro" id="IPR019775">
    <property type="entry name" value="WD40_repeat_CS"/>
</dbReference>
<dbReference type="Pfam" id="PF00400">
    <property type="entry name" value="WD40"/>
    <property type="match status" value="1"/>
</dbReference>
<dbReference type="PROSITE" id="PS00678">
    <property type="entry name" value="WD_REPEATS_1"/>
    <property type="match status" value="1"/>
</dbReference>
<evidence type="ECO:0000256" key="2">
    <source>
        <dbReference type="ARBA" id="ARBA00022737"/>
    </source>
</evidence>
<keyword evidence="4" id="KW-1133">Transmembrane helix</keyword>
<keyword evidence="2" id="KW-0677">Repeat</keyword>
<dbReference type="Proteomes" id="UP000257109">
    <property type="component" value="Unassembled WGS sequence"/>
</dbReference>
<dbReference type="Gene3D" id="2.130.10.10">
    <property type="entry name" value="YVTN repeat-like/Quinoprotein amine dehydrogenase"/>
    <property type="match status" value="1"/>
</dbReference>
<dbReference type="InterPro" id="IPR015943">
    <property type="entry name" value="WD40/YVTN_repeat-like_dom_sf"/>
</dbReference>
<dbReference type="PANTHER" id="PTHR43991:SF12">
    <property type="entry name" value="WD REPEAT PROTEIN (AFU_ORTHOLOGUE AFUA_8G05640)"/>
    <property type="match status" value="1"/>
</dbReference>
<dbReference type="PANTHER" id="PTHR43991">
    <property type="entry name" value="WD REPEAT PROTEIN (AFU_ORTHOLOGUE AFUA_8G05640)-RELATED"/>
    <property type="match status" value="1"/>
</dbReference>
<dbReference type="InterPro" id="IPR001680">
    <property type="entry name" value="WD40_rpt"/>
</dbReference>
<accession>A0A371F479</accession>
<dbReference type="AlphaFoldDB" id="A0A371F479"/>
<proteinExistence type="predicted"/>
<evidence type="ECO:0000313" key="5">
    <source>
        <dbReference type="EMBL" id="RDX73107.1"/>
    </source>
</evidence>
<comment type="caution">
    <text evidence="5">The sequence shown here is derived from an EMBL/GenBank/DDBJ whole genome shotgun (WGS) entry which is preliminary data.</text>
</comment>
<dbReference type="SUPFAM" id="SSF50978">
    <property type="entry name" value="WD40 repeat-like"/>
    <property type="match status" value="1"/>
</dbReference>
<keyword evidence="4" id="KW-0812">Transmembrane</keyword>
<dbReference type="EMBL" id="QJKJ01010647">
    <property type="protein sequence ID" value="RDX73107.1"/>
    <property type="molecule type" value="Genomic_DNA"/>
</dbReference>
<sequence>MEHFNNNDLEYLVDDYFDDSDFEGEDSSDIVPQPTSDQDSDFEDFPTVNFFINHLFLTALNHFMDQPTRGLVLQQSNAKTDTTASEARSGKDIQGIPWERLNYNRNQYRETRLNQYKNYENLSRSRHDPHQVTLFSALECFKVHKGNTFYDFHFNTRLVKSTIVHFQITHTVWNCDCLISTLNKYGQAFFKSFLFLLAFLLEIMNRSCIRDVACLPYHVFLFLFSCWMLMSSIYFLSGQLRNLLWATSKHDVYLMQNYSVMHWSALLRRGKEVLNVAKPIIPTLKHPGSLAQPVSRVQISTMTVKENLMVAGGFQGELICKNLKHPGVLFCGKITTDDNAITNAVDVYRNPVGSLRVITANNDSQVRVFDAENFATLGCFKFDWSVNNTSVSPDGKLLAVLGDSTECLIADANTGKITGSLKGHLDYSFASAWHPDGRILATGNQDTTCRLWDIRKLSQSMGVLKGRMGAIRALSFTSDGRFLAMAEPADFVHIFDSHSGYVQGQEIDLFGEIAGISFSPDTEALFVAIADRTYGSLLEFTRKRYNKYLYSMF</sequence>
<protein>
    <submittedName>
        <fullName evidence="5">Uncharacterized protein</fullName>
    </submittedName>
</protein>
<feature type="non-terminal residue" evidence="5">
    <location>
        <position position="1"/>
    </location>
</feature>
<reference evidence="5" key="1">
    <citation type="submission" date="2018-05" db="EMBL/GenBank/DDBJ databases">
        <title>Draft genome of Mucuna pruriens seed.</title>
        <authorList>
            <person name="Nnadi N.E."/>
            <person name="Vos R."/>
            <person name="Hasami M.H."/>
            <person name="Devisetty U.K."/>
            <person name="Aguiy J.C."/>
        </authorList>
    </citation>
    <scope>NUCLEOTIDE SEQUENCE [LARGE SCALE GENOMIC DNA]</scope>
    <source>
        <strain evidence="5">JCA_2017</strain>
    </source>
</reference>